<proteinExistence type="predicted"/>
<dbReference type="AlphaFoldDB" id="A0A1A9VNQ7"/>
<dbReference type="Proteomes" id="UP000078200">
    <property type="component" value="Unassembled WGS sequence"/>
</dbReference>
<evidence type="ECO:0000313" key="1">
    <source>
        <dbReference type="EnsemblMetazoa" id="GAUT042812-PA"/>
    </source>
</evidence>
<dbReference type="EnsemblMetazoa" id="GAUT042812-RA">
    <property type="protein sequence ID" value="GAUT042812-PA"/>
    <property type="gene ID" value="GAUT042812"/>
</dbReference>
<evidence type="ECO:0000313" key="2">
    <source>
        <dbReference type="Proteomes" id="UP000078200"/>
    </source>
</evidence>
<accession>A0A1A9VNQ7</accession>
<dbReference type="VEuPathDB" id="VectorBase:GAUT042812"/>
<keyword evidence="2" id="KW-1185">Reference proteome</keyword>
<name>A0A1A9VNQ7_GLOAU</name>
<sequence length="119" mass="12975">MKIKYTNCAKKDLTAALSFAERLRLLCFISSSPGKITCLCSGFQLLKLIDCIISSSWTTSYPQYFKGTGLAKPSITFPAERASTMARAIFFAAFSSPYMRKIFTKSGSSARAKTSAAVT</sequence>
<reference evidence="1" key="1">
    <citation type="submission" date="2020-05" db="UniProtKB">
        <authorList>
            <consortium name="EnsemblMetazoa"/>
        </authorList>
    </citation>
    <scope>IDENTIFICATION</scope>
    <source>
        <strain evidence="1">TTRI</strain>
    </source>
</reference>
<organism evidence="1 2">
    <name type="scientific">Glossina austeni</name>
    <name type="common">Savannah tsetse fly</name>
    <dbReference type="NCBI Taxonomy" id="7395"/>
    <lineage>
        <taxon>Eukaryota</taxon>
        <taxon>Metazoa</taxon>
        <taxon>Ecdysozoa</taxon>
        <taxon>Arthropoda</taxon>
        <taxon>Hexapoda</taxon>
        <taxon>Insecta</taxon>
        <taxon>Pterygota</taxon>
        <taxon>Neoptera</taxon>
        <taxon>Endopterygota</taxon>
        <taxon>Diptera</taxon>
        <taxon>Brachycera</taxon>
        <taxon>Muscomorpha</taxon>
        <taxon>Hippoboscoidea</taxon>
        <taxon>Glossinidae</taxon>
        <taxon>Glossina</taxon>
    </lineage>
</organism>
<protein>
    <submittedName>
        <fullName evidence="1">Uncharacterized protein</fullName>
    </submittedName>
</protein>